<gene>
    <name evidence="1" type="ORF">QLQ87_16090</name>
</gene>
<dbReference type="AlphaFoldDB" id="A0AAX3VS81"/>
<dbReference type="RefSeq" id="WP_282683475.1">
    <property type="nucleotide sequence ID" value="NZ_CP124841.1"/>
</dbReference>
<evidence type="ECO:0000313" key="2">
    <source>
        <dbReference type="Proteomes" id="UP001239426"/>
    </source>
</evidence>
<evidence type="ECO:0000313" key="1">
    <source>
        <dbReference type="EMBL" id="WHF35679.1"/>
    </source>
</evidence>
<organism evidence="1 2">
    <name type="scientific">Aeromonas salmonicida</name>
    <dbReference type="NCBI Taxonomy" id="645"/>
    <lineage>
        <taxon>Bacteria</taxon>
        <taxon>Pseudomonadati</taxon>
        <taxon>Pseudomonadota</taxon>
        <taxon>Gammaproteobacteria</taxon>
        <taxon>Aeromonadales</taxon>
        <taxon>Aeromonadaceae</taxon>
        <taxon>Aeromonas</taxon>
    </lineage>
</organism>
<reference evidence="1" key="1">
    <citation type="submission" date="2023-05" db="EMBL/GenBank/DDBJ databases">
        <title>Aeromonas salmonicida 57, complete genome.</title>
        <authorList>
            <person name="Shao L."/>
        </authorList>
    </citation>
    <scope>NUCLEOTIDE SEQUENCE</scope>
    <source>
        <strain evidence="1">57</strain>
    </source>
</reference>
<sequence length="107" mass="12249">MVTSPDIENQQNCLMFDAVSAHTDCLIQIVKEHRNSVLLREWNSTQPPSRVKPYFQRLFEAPTGLIALPLALSMEAHYRELNLSGKQIIAKRWLSSTVRSQSHQPAY</sequence>
<name>A0AAX3VS81_AERSA</name>
<proteinExistence type="predicted"/>
<accession>A0AAX3VS81</accession>
<protein>
    <submittedName>
        <fullName evidence="1">Uncharacterized protein</fullName>
    </submittedName>
</protein>
<dbReference type="Proteomes" id="UP001239426">
    <property type="component" value="Chromosome"/>
</dbReference>
<dbReference type="EMBL" id="CP124841">
    <property type="protein sequence ID" value="WHF35679.1"/>
    <property type="molecule type" value="Genomic_DNA"/>
</dbReference>